<keyword evidence="5" id="KW-1185">Reference proteome</keyword>
<evidence type="ECO:0000313" key="5">
    <source>
        <dbReference type="Proteomes" id="UP000515150"/>
    </source>
</evidence>
<dbReference type="Pfam" id="PF00059">
    <property type="entry name" value="Lectin_C"/>
    <property type="match status" value="1"/>
</dbReference>
<dbReference type="GeneID" id="114842960"/>
<dbReference type="PANTHER" id="PTHR46746:SF9">
    <property type="entry name" value="CD209 ANTIGEN-LIKE PROTEIN C-LIKE"/>
    <property type="match status" value="1"/>
</dbReference>
<keyword evidence="1" id="KW-0430">Lectin</keyword>
<evidence type="ECO:0000259" key="4">
    <source>
        <dbReference type="PROSITE" id="PS50041"/>
    </source>
</evidence>
<dbReference type="Proteomes" id="UP000515150">
    <property type="component" value="Chromosome 16"/>
</dbReference>
<evidence type="ECO:0000256" key="1">
    <source>
        <dbReference type="ARBA" id="ARBA00022734"/>
    </source>
</evidence>
<keyword evidence="3" id="KW-0812">Transmembrane</keyword>
<accession>A0A6P7KTM1</accession>
<evidence type="ECO:0000256" key="2">
    <source>
        <dbReference type="ARBA" id="ARBA00023157"/>
    </source>
</evidence>
<dbReference type="InterPro" id="IPR016187">
    <property type="entry name" value="CTDL_fold"/>
</dbReference>
<dbReference type="KEGG" id="bspl:114842960"/>
<gene>
    <name evidence="6" type="primary">si:dkey-26c10.5</name>
</gene>
<dbReference type="OrthoDB" id="10059571at2759"/>
<proteinExistence type="predicted"/>
<sequence length="250" mass="28104">MEMEEISIEKEWNKDDNKGACKRLLETRSEAEENVYEEASADVAPIANGTPTEGRARRYPSGCLFLSILCLILLVVVIILSMKLVTGSKVCPERQETPADPAIRPSSPSCSYEQCQAQYPSSQRRNFGCRQCASGWLSYGRSCFYLSTFRLSWDESQRNCTASGGSLAVIGSQTTQNFLTKEGDLKYWIGLRQKGDRWAWVNHSAVQQSYWSKDETSGDCGILDSTGPQDKNWIKASCQAYTYFICQLQF</sequence>
<dbReference type="InterPro" id="IPR016186">
    <property type="entry name" value="C-type_lectin-like/link_sf"/>
</dbReference>
<feature type="domain" description="C-type lectin" evidence="4">
    <location>
        <begin position="139"/>
        <end position="247"/>
    </location>
</feature>
<dbReference type="PANTHER" id="PTHR46746">
    <property type="entry name" value="KILLER CELL LECTIN-LIKE RECEPTOR SUBFAMILY F MEMBER 2"/>
    <property type="match status" value="1"/>
</dbReference>
<dbReference type="SMART" id="SM00034">
    <property type="entry name" value="CLECT"/>
    <property type="match status" value="1"/>
</dbReference>
<dbReference type="SUPFAM" id="SSF56436">
    <property type="entry name" value="C-type lectin-like"/>
    <property type="match status" value="1"/>
</dbReference>
<dbReference type="PROSITE" id="PS50041">
    <property type="entry name" value="C_TYPE_LECTIN_2"/>
    <property type="match status" value="1"/>
</dbReference>
<evidence type="ECO:0000256" key="3">
    <source>
        <dbReference type="SAM" id="Phobius"/>
    </source>
</evidence>
<reference evidence="6" key="1">
    <citation type="submission" date="2025-08" db="UniProtKB">
        <authorList>
            <consortium name="RefSeq"/>
        </authorList>
    </citation>
    <scope>IDENTIFICATION</scope>
</reference>
<name>A0A6P7KTM1_BETSP</name>
<dbReference type="Gene3D" id="3.10.100.10">
    <property type="entry name" value="Mannose-Binding Protein A, subunit A"/>
    <property type="match status" value="1"/>
</dbReference>
<dbReference type="RefSeq" id="XP_028984910.1">
    <property type="nucleotide sequence ID" value="XM_029129077.3"/>
</dbReference>
<dbReference type="FunCoup" id="A0A6P7KTM1">
    <property type="interactions" value="2"/>
</dbReference>
<dbReference type="GO" id="GO:0030246">
    <property type="term" value="F:carbohydrate binding"/>
    <property type="evidence" value="ECO:0007669"/>
    <property type="project" value="UniProtKB-KW"/>
</dbReference>
<keyword evidence="3" id="KW-1133">Transmembrane helix</keyword>
<dbReference type="InterPro" id="IPR001304">
    <property type="entry name" value="C-type_lectin-like"/>
</dbReference>
<organism evidence="5 6">
    <name type="scientific">Betta splendens</name>
    <name type="common">Siamese fighting fish</name>
    <dbReference type="NCBI Taxonomy" id="158456"/>
    <lineage>
        <taxon>Eukaryota</taxon>
        <taxon>Metazoa</taxon>
        <taxon>Chordata</taxon>
        <taxon>Craniata</taxon>
        <taxon>Vertebrata</taxon>
        <taxon>Euteleostomi</taxon>
        <taxon>Actinopterygii</taxon>
        <taxon>Neopterygii</taxon>
        <taxon>Teleostei</taxon>
        <taxon>Neoteleostei</taxon>
        <taxon>Acanthomorphata</taxon>
        <taxon>Anabantaria</taxon>
        <taxon>Anabantiformes</taxon>
        <taxon>Anabantoidei</taxon>
        <taxon>Osphronemidae</taxon>
        <taxon>Betta</taxon>
    </lineage>
</organism>
<keyword evidence="3" id="KW-0472">Membrane</keyword>
<feature type="transmembrane region" description="Helical" evidence="3">
    <location>
        <begin position="63"/>
        <end position="85"/>
    </location>
</feature>
<dbReference type="InParanoid" id="A0A6P7KTM1"/>
<keyword evidence="2" id="KW-1015">Disulfide bond</keyword>
<dbReference type="InterPro" id="IPR051379">
    <property type="entry name" value="C-type_Lectin_Receptor_IMM"/>
</dbReference>
<protein>
    <submittedName>
        <fullName evidence="6">Early activation antigen CD69 isoform X1</fullName>
    </submittedName>
</protein>
<evidence type="ECO:0000313" key="6">
    <source>
        <dbReference type="RefSeq" id="XP_028984910.1"/>
    </source>
</evidence>
<dbReference type="AlphaFoldDB" id="A0A6P7KTM1"/>